<proteinExistence type="predicted"/>
<sequence>MNPHTVPARLVVGVLSAALMLGVTTPAHALDREKLAVCVKELNADFQRELASRPASAAMTALQNFGGMVRDDGTFDQLNAKRKLAQCGVLEKEFKTAITLLQSMCKLKPALSKGKGAAYWHTVLRCLVEQGHELGG</sequence>
<evidence type="ECO:0000313" key="3">
    <source>
        <dbReference type="Proteomes" id="UP000183376"/>
    </source>
</evidence>
<dbReference type="AlphaFoldDB" id="A0A1G9UTP4"/>
<evidence type="ECO:0008006" key="4">
    <source>
        <dbReference type="Google" id="ProtNLM"/>
    </source>
</evidence>
<dbReference type="Proteomes" id="UP000183376">
    <property type="component" value="Chromosome I"/>
</dbReference>
<evidence type="ECO:0000313" key="2">
    <source>
        <dbReference type="EMBL" id="SDM63301.1"/>
    </source>
</evidence>
<protein>
    <recommendedName>
        <fullName evidence="4">Secreted protein</fullName>
    </recommendedName>
</protein>
<name>A0A1G9UTP4_ALLAB</name>
<feature type="signal peptide" evidence="1">
    <location>
        <begin position="1"/>
        <end position="29"/>
    </location>
</feature>
<dbReference type="EMBL" id="LT629701">
    <property type="protein sequence ID" value="SDM63301.1"/>
    <property type="molecule type" value="Genomic_DNA"/>
</dbReference>
<dbReference type="OrthoDB" id="5198077at2"/>
<reference evidence="2 3" key="1">
    <citation type="submission" date="2016-10" db="EMBL/GenBank/DDBJ databases">
        <authorList>
            <person name="de Groot N.N."/>
        </authorList>
    </citation>
    <scope>NUCLEOTIDE SEQUENCE [LARGE SCALE GENOMIC DNA]</scope>
    <source>
        <strain evidence="2 3">DSM 44149</strain>
    </source>
</reference>
<dbReference type="RefSeq" id="WP_030431728.1">
    <property type="nucleotide sequence ID" value="NZ_JOEF01000021.1"/>
</dbReference>
<feature type="chain" id="PRO_5009245613" description="Secreted protein" evidence="1">
    <location>
        <begin position="30"/>
        <end position="136"/>
    </location>
</feature>
<organism evidence="2 3">
    <name type="scientific">Allokutzneria albata</name>
    <name type="common">Kibdelosporangium albatum</name>
    <dbReference type="NCBI Taxonomy" id="211114"/>
    <lineage>
        <taxon>Bacteria</taxon>
        <taxon>Bacillati</taxon>
        <taxon>Actinomycetota</taxon>
        <taxon>Actinomycetes</taxon>
        <taxon>Pseudonocardiales</taxon>
        <taxon>Pseudonocardiaceae</taxon>
        <taxon>Allokutzneria</taxon>
    </lineage>
</organism>
<keyword evidence="3" id="KW-1185">Reference proteome</keyword>
<evidence type="ECO:0000256" key="1">
    <source>
        <dbReference type="SAM" id="SignalP"/>
    </source>
</evidence>
<keyword evidence="1" id="KW-0732">Signal</keyword>
<gene>
    <name evidence="2" type="ORF">SAMN04489726_2620</name>
</gene>
<accession>A0A1G9UTP4</accession>